<dbReference type="Pfam" id="PF14907">
    <property type="entry name" value="NTP_transf_5"/>
    <property type="match status" value="1"/>
</dbReference>
<dbReference type="AlphaFoldDB" id="A0A2P8GL80"/>
<dbReference type="EMBL" id="PYGK01000002">
    <property type="protein sequence ID" value="PSL34705.1"/>
    <property type="molecule type" value="Genomic_DNA"/>
</dbReference>
<accession>A0A2P8GL80</accession>
<keyword evidence="2" id="KW-1185">Reference proteome</keyword>
<organism evidence="1 2">
    <name type="scientific">Chitinophaga ginsengisoli</name>
    <dbReference type="NCBI Taxonomy" id="363837"/>
    <lineage>
        <taxon>Bacteria</taxon>
        <taxon>Pseudomonadati</taxon>
        <taxon>Bacteroidota</taxon>
        <taxon>Chitinophagia</taxon>
        <taxon>Chitinophagales</taxon>
        <taxon>Chitinophagaceae</taxon>
        <taxon>Chitinophaga</taxon>
    </lineage>
</organism>
<evidence type="ECO:0000313" key="1">
    <source>
        <dbReference type="EMBL" id="PSL34705.1"/>
    </source>
</evidence>
<keyword evidence="1" id="KW-0808">Transferase</keyword>
<dbReference type="GO" id="GO:0016740">
    <property type="term" value="F:transferase activity"/>
    <property type="evidence" value="ECO:0007669"/>
    <property type="project" value="UniProtKB-KW"/>
</dbReference>
<dbReference type="RefSeq" id="WP_106600979.1">
    <property type="nucleotide sequence ID" value="NZ_PYGK01000002.1"/>
</dbReference>
<name>A0A2P8GL80_9BACT</name>
<dbReference type="Proteomes" id="UP000240978">
    <property type="component" value="Unassembled WGS sequence"/>
</dbReference>
<evidence type="ECO:0000313" key="2">
    <source>
        <dbReference type="Proteomes" id="UP000240978"/>
    </source>
</evidence>
<proteinExistence type="predicted"/>
<reference evidence="1 2" key="1">
    <citation type="submission" date="2018-03" db="EMBL/GenBank/DDBJ databases">
        <title>Genomic Encyclopedia of Archaeal and Bacterial Type Strains, Phase II (KMG-II): from individual species to whole genera.</title>
        <authorList>
            <person name="Goeker M."/>
        </authorList>
    </citation>
    <scope>NUCLEOTIDE SEQUENCE [LARGE SCALE GENOMIC DNA]</scope>
    <source>
        <strain evidence="1 2">DSM 18107</strain>
    </source>
</reference>
<dbReference type="InterPro" id="IPR039498">
    <property type="entry name" value="NTP_transf_5"/>
</dbReference>
<gene>
    <name evidence="1" type="ORF">CLV42_102278</name>
</gene>
<dbReference type="OrthoDB" id="637487at2"/>
<comment type="caution">
    <text evidence="1">The sequence shown here is derived from an EMBL/GenBank/DDBJ whole genome shotgun (WGS) entry which is preliminary data.</text>
</comment>
<protein>
    <submittedName>
        <fullName evidence="1">Putative nucleotidyltransferase-like protein</fullName>
    </submittedName>
</protein>
<sequence length="370" mass="43398">MRQPEVTILLLCCRVYLQTSSISTLCTFISGHTIDWQTVYKLCARHRIRPVVYYVLNKLRAIVPPDALKPFKAYCREFSVFAFDRKMITEYIVDRLQQHGVTARFYKGMDFAQLVYGDIAMREFTDMDIIIPEDQVSTVVSVMQTEGYEMHQEEYFSNYPDHFKDHIKEVVFGKPCSRGKWLSFEFHYRPPETLTSAQYQFDQLLGSDYLTGVPFTHEDYYRLMLVNNGASDFYPHLRSLLDMALLYRHGPHKVPPELQGFEDLWMQLASGLLGVPAIANGAVPDKTCQLLMNRLLHEPRQTENKFLQLALIRLSFMTSLKAKYAVFMRYIGFLLRPNGEDIMSLRLPWFFLYYFTKPFRLTLGLFRKPR</sequence>